<evidence type="ECO:0000313" key="1">
    <source>
        <dbReference type="EMBL" id="MBW0478541.1"/>
    </source>
</evidence>
<accession>A0A9Q3GSS2</accession>
<dbReference type="EMBL" id="AVOT02005228">
    <property type="protein sequence ID" value="MBW0478541.1"/>
    <property type="molecule type" value="Genomic_DNA"/>
</dbReference>
<name>A0A9Q3GSS2_9BASI</name>
<reference evidence="1" key="1">
    <citation type="submission" date="2021-03" db="EMBL/GenBank/DDBJ databases">
        <title>Draft genome sequence of rust myrtle Austropuccinia psidii MF-1, a brazilian biotype.</title>
        <authorList>
            <person name="Quecine M.C."/>
            <person name="Pachon D.M.R."/>
            <person name="Bonatelli M.L."/>
            <person name="Correr F.H."/>
            <person name="Franceschini L.M."/>
            <person name="Leite T.F."/>
            <person name="Margarido G.R.A."/>
            <person name="Almeida C.A."/>
            <person name="Ferrarezi J.A."/>
            <person name="Labate C.A."/>
        </authorList>
    </citation>
    <scope>NUCLEOTIDE SEQUENCE</scope>
    <source>
        <strain evidence="1">MF-1</strain>
    </source>
</reference>
<protein>
    <submittedName>
        <fullName evidence="1">Uncharacterized protein</fullName>
    </submittedName>
</protein>
<proteinExistence type="predicted"/>
<keyword evidence="2" id="KW-1185">Reference proteome</keyword>
<gene>
    <name evidence="1" type="ORF">O181_018256</name>
</gene>
<sequence>MQTLDEEMQKVEQMDCKSSQQHQCPIPETSLKSVLHSSPKTPPIDFYNPLWFHHFPVGQKTIICDAFNVAFLPYASESLCGIQHPDEKLSDRCFTAKYWDQLILPYDISHKIPQEEELKGLDD</sequence>
<organism evidence="1 2">
    <name type="scientific">Austropuccinia psidii MF-1</name>
    <dbReference type="NCBI Taxonomy" id="1389203"/>
    <lineage>
        <taxon>Eukaryota</taxon>
        <taxon>Fungi</taxon>
        <taxon>Dikarya</taxon>
        <taxon>Basidiomycota</taxon>
        <taxon>Pucciniomycotina</taxon>
        <taxon>Pucciniomycetes</taxon>
        <taxon>Pucciniales</taxon>
        <taxon>Sphaerophragmiaceae</taxon>
        <taxon>Austropuccinia</taxon>
    </lineage>
</organism>
<comment type="caution">
    <text evidence="1">The sequence shown here is derived from an EMBL/GenBank/DDBJ whole genome shotgun (WGS) entry which is preliminary data.</text>
</comment>
<dbReference type="AlphaFoldDB" id="A0A9Q3GSS2"/>
<dbReference type="Proteomes" id="UP000765509">
    <property type="component" value="Unassembled WGS sequence"/>
</dbReference>
<evidence type="ECO:0000313" key="2">
    <source>
        <dbReference type="Proteomes" id="UP000765509"/>
    </source>
</evidence>